<feature type="domain" description="THAP4-like heme-binding" evidence="2">
    <location>
        <begin position="10"/>
        <end position="165"/>
    </location>
</feature>
<dbReference type="InterPro" id="IPR045165">
    <property type="entry name" value="Nitrobindin"/>
</dbReference>
<dbReference type="InterPro" id="IPR012674">
    <property type="entry name" value="Calycin"/>
</dbReference>
<evidence type="ECO:0000256" key="1">
    <source>
        <dbReference type="ARBA" id="ARBA00036993"/>
    </source>
</evidence>
<dbReference type="CDD" id="cd07828">
    <property type="entry name" value="lipocalin_heme-bd-THAP4-like"/>
    <property type="match status" value="1"/>
</dbReference>
<organism evidence="3 4">
    <name type="scientific">Polistes dominula</name>
    <name type="common">European paper wasp</name>
    <name type="synonym">Vespa dominula</name>
    <dbReference type="NCBI Taxonomy" id="743375"/>
    <lineage>
        <taxon>Eukaryota</taxon>
        <taxon>Metazoa</taxon>
        <taxon>Ecdysozoa</taxon>
        <taxon>Arthropoda</taxon>
        <taxon>Hexapoda</taxon>
        <taxon>Insecta</taxon>
        <taxon>Pterygota</taxon>
        <taxon>Neoptera</taxon>
        <taxon>Endopterygota</taxon>
        <taxon>Hymenoptera</taxon>
        <taxon>Apocrita</taxon>
        <taxon>Aculeata</taxon>
        <taxon>Vespoidea</taxon>
        <taxon>Vespidae</taxon>
        <taxon>Polistinae</taxon>
        <taxon>Polistini</taxon>
        <taxon>Polistes</taxon>
    </lineage>
</organism>
<evidence type="ECO:0000259" key="2">
    <source>
        <dbReference type="Pfam" id="PF08768"/>
    </source>
</evidence>
<keyword evidence="3" id="KW-1185">Reference proteome</keyword>
<reference evidence="4 5" key="1">
    <citation type="submission" date="2025-05" db="UniProtKB">
        <authorList>
            <consortium name="RefSeq"/>
        </authorList>
    </citation>
    <scope>IDENTIFICATION</scope>
    <source>
        <tissue evidence="4 5">Whole body</tissue>
    </source>
</reference>
<dbReference type="RefSeq" id="XP_015175642.1">
    <property type="nucleotide sequence ID" value="XM_015320156.1"/>
</dbReference>
<accession>A0ABM1I605</accession>
<evidence type="ECO:0000313" key="5">
    <source>
        <dbReference type="RefSeq" id="XP_015175643.1"/>
    </source>
</evidence>
<dbReference type="PANTHER" id="PTHR15854:SF4">
    <property type="entry name" value="PEROXYNITRITE ISOMERASE THAP4"/>
    <property type="match status" value="1"/>
</dbReference>
<dbReference type="SUPFAM" id="SSF50814">
    <property type="entry name" value="Lipocalins"/>
    <property type="match status" value="1"/>
</dbReference>
<protein>
    <submittedName>
        <fullName evidence="4 5">THAP domain-containing protein 4-like</fullName>
    </submittedName>
</protein>
<dbReference type="Pfam" id="PF08768">
    <property type="entry name" value="THAP4_heme-bd"/>
    <property type="match status" value="1"/>
</dbReference>
<dbReference type="PANTHER" id="PTHR15854">
    <property type="entry name" value="THAP4 PROTEIN"/>
    <property type="match status" value="1"/>
</dbReference>
<name>A0ABM1I605_POLDO</name>
<dbReference type="GeneID" id="107065984"/>
<dbReference type="RefSeq" id="XP_015175643.1">
    <property type="nucleotide sequence ID" value="XM_015320157.1"/>
</dbReference>
<dbReference type="InterPro" id="IPR014878">
    <property type="entry name" value="THAP4-like_heme-bd"/>
</dbReference>
<evidence type="ECO:0000313" key="4">
    <source>
        <dbReference type="RefSeq" id="XP_015175642.1"/>
    </source>
</evidence>
<dbReference type="Gene3D" id="2.40.128.20">
    <property type="match status" value="1"/>
</dbReference>
<comment type="catalytic activity">
    <reaction evidence="1">
        <text>peroxynitrite = nitrate</text>
        <dbReference type="Rhea" id="RHEA:63116"/>
        <dbReference type="ChEBI" id="CHEBI:17632"/>
        <dbReference type="ChEBI" id="CHEBI:25941"/>
    </reaction>
    <physiologicalReaction direction="left-to-right" evidence="1">
        <dbReference type="Rhea" id="RHEA:63117"/>
    </physiologicalReaction>
</comment>
<proteinExistence type="predicted"/>
<gene>
    <name evidence="4 5" type="primary">LOC107065984</name>
</gene>
<sequence>MNRLPIHEALKQIAFLEGKWITDNNNLGLGKFPTIKPFTYCEEINFTSIGQPTFNYLAQSWHPTLKKPMHRETGFMKIIPGTNKVSFLLAHIFGLTTIEEGTVVDNVIHLKSTGIMRQTEGMKLPAVIETYREFKINGNSLEQVFCMATTTVPELTEHLRVTYTKIAEDSEEK</sequence>
<evidence type="ECO:0000313" key="3">
    <source>
        <dbReference type="Proteomes" id="UP000694924"/>
    </source>
</evidence>
<dbReference type="Proteomes" id="UP000694924">
    <property type="component" value="Unplaced"/>
</dbReference>